<gene>
    <name evidence="6" type="ORF">RB614_13680</name>
</gene>
<dbReference type="Gene3D" id="3.40.50.720">
    <property type="entry name" value="NAD(P)-binding Rossmann-like Domain"/>
    <property type="match status" value="1"/>
</dbReference>
<dbReference type="Proteomes" id="UP001230908">
    <property type="component" value="Unassembled WGS sequence"/>
</dbReference>
<keyword evidence="4" id="KW-0862">Zinc</keyword>
<dbReference type="RefSeq" id="WP_308712840.1">
    <property type="nucleotide sequence ID" value="NZ_JAVHUY010000011.1"/>
</dbReference>
<comment type="caution">
    <text evidence="6">The sequence shown here is derived from an EMBL/GenBank/DDBJ whole genome shotgun (WGS) entry which is preliminary data.</text>
</comment>
<dbReference type="Pfam" id="PF00107">
    <property type="entry name" value="ADH_zinc_N"/>
    <property type="match status" value="1"/>
</dbReference>
<evidence type="ECO:0000256" key="1">
    <source>
        <dbReference type="ARBA" id="ARBA00001947"/>
    </source>
</evidence>
<accession>A0ABU0ZGU6</accession>
<evidence type="ECO:0000313" key="7">
    <source>
        <dbReference type="Proteomes" id="UP001230908"/>
    </source>
</evidence>
<name>A0ABU0ZGU6_9ACTN</name>
<comment type="cofactor">
    <cofactor evidence="1">
        <name>Zn(2+)</name>
        <dbReference type="ChEBI" id="CHEBI:29105"/>
    </cofactor>
</comment>
<protein>
    <submittedName>
        <fullName evidence="6">Zinc-binding dehydrogenase</fullName>
    </submittedName>
</protein>
<evidence type="ECO:0000256" key="4">
    <source>
        <dbReference type="ARBA" id="ARBA00022833"/>
    </source>
</evidence>
<keyword evidence="3" id="KW-0479">Metal-binding</keyword>
<keyword evidence="7" id="KW-1185">Reference proteome</keyword>
<dbReference type="InterPro" id="IPR013149">
    <property type="entry name" value="ADH-like_C"/>
</dbReference>
<feature type="domain" description="Alcohol dehydrogenase-like C-terminal" evidence="5">
    <location>
        <begin position="2"/>
        <end position="49"/>
    </location>
</feature>
<dbReference type="PANTHER" id="PTHR42813:SF4">
    <property type="entry name" value="NADP-DEPENDENT ISOPROPANOL DEHYDROGENASE"/>
    <property type="match status" value="1"/>
</dbReference>
<dbReference type="InterPro" id="IPR036291">
    <property type="entry name" value="NAD(P)-bd_dom_sf"/>
</dbReference>
<dbReference type="EMBL" id="JAVHUY010000011">
    <property type="protein sequence ID" value="MDQ7905567.1"/>
    <property type="molecule type" value="Genomic_DNA"/>
</dbReference>
<evidence type="ECO:0000259" key="5">
    <source>
        <dbReference type="Pfam" id="PF00107"/>
    </source>
</evidence>
<organism evidence="6 7">
    <name type="scientific">Phytohabitans maris</name>
    <dbReference type="NCBI Taxonomy" id="3071409"/>
    <lineage>
        <taxon>Bacteria</taxon>
        <taxon>Bacillati</taxon>
        <taxon>Actinomycetota</taxon>
        <taxon>Actinomycetes</taxon>
        <taxon>Micromonosporales</taxon>
        <taxon>Micromonosporaceae</taxon>
    </lineage>
</organism>
<evidence type="ECO:0000256" key="3">
    <source>
        <dbReference type="ARBA" id="ARBA00022723"/>
    </source>
</evidence>
<evidence type="ECO:0000256" key="2">
    <source>
        <dbReference type="ARBA" id="ARBA00008072"/>
    </source>
</evidence>
<dbReference type="Gene3D" id="3.90.180.10">
    <property type="entry name" value="Medium-chain alcohol dehydrogenases, catalytic domain"/>
    <property type="match status" value="1"/>
</dbReference>
<proteinExistence type="inferred from homology"/>
<dbReference type="PANTHER" id="PTHR42813">
    <property type="entry name" value="ZINC-TYPE ALCOHOL DEHYDROGENASE-LIKE"/>
    <property type="match status" value="1"/>
</dbReference>
<reference evidence="6 7" key="1">
    <citation type="submission" date="2023-08" db="EMBL/GenBank/DDBJ databases">
        <title>Phytohabitans sansha sp. nov., isolated from marine sediment.</title>
        <authorList>
            <person name="Zhao Y."/>
            <person name="Yi K."/>
        </authorList>
    </citation>
    <scope>NUCLEOTIDE SEQUENCE [LARGE SCALE GENOMIC DNA]</scope>
    <source>
        <strain evidence="6 7">ZYX-F-186</strain>
    </source>
</reference>
<comment type="similarity">
    <text evidence="2">Belongs to the zinc-containing alcohol dehydrogenase family.</text>
</comment>
<sequence length="123" mass="13537">MELTDGQGVDTAIEALGADATFQLAIKITKPGGTVSNIGYFGDGEYVRIPRVEWGVGMADKTIATGLCPGGRLRMERLLRVLETKRVDPTLMTTHTFGFDEMERAFEVADQKLEDAVKVLIRF</sequence>
<dbReference type="SUPFAM" id="SSF51735">
    <property type="entry name" value="NAD(P)-binding Rossmann-fold domains"/>
    <property type="match status" value="1"/>
</dbReference>
<evidence type="ECO:0000313" key="6">
    <source>
        <dbReference type="EMBL" id="MDQ7905567.1"/>
    </source>
</evidence>